<name>A0A699YGP5_HAELA</name>
<feature type="non-terminal residue" evidence="5">
    <location>
        <position position="1"/>
    </location>
</feature>
<protein>
    <submittedName>
        <fullName evidence="5">Splicing factor, arginine/serine-rich16</fullName>
    </submittedName>
</protein>
<dbReference type="GO" id="GO:0008380">
    <property type="term" value="P:RNA splicing"/>
    <property type="evidence" value="ECO:0007669"/>
    <property type="project" value="UniProtKB-KW"/>
</dbReference>
<evidence type="ECO:0000313" key="6">
    <source>
        <dbReference type="Proteomes" id="UP000485058"/>
    </source>
</evidence>
<keyword evidence="2" id="KW-0508">mRNA splicing</keyword>
<feature type="region of interest" description="Disordered" evidence="3">
    <location>
        <begin position="1"/>
        <end position="30"/>
    </location>
</feature>
<comment type="caution">
    <text evidence="5">The sequence shown here is derived from an EMBL/GenBank/DDBJ whole genome shotgun (WGS) entry which is preliminary data.</text>
</comment>
<dbReference type="AlphaFoldDB" id="A0A699YGP5"/>
<reference evidence="5 6" key="1">
    <citation type="submission" date="2020-02" db="EMBL/GenBank/DDBJ databases">
        <title>Draft genome sequence of Haematococcus lacustris strain NIES-144.</title>
        <authorList>
            <person name="Morimoto D."/>
            <person name="Nakagawa S."/>
            <person name="Yoshida T."/>
            <person name="Sawayama S."/>
        </authorList>
    </citation>
    <scope>NUCLEOTIDE SEQUENCE [LARGE SCALE GENOMIC DNA]</scope>
    <source>
        <strain evidence="5 6">NIES-144</strain>
    </source>
</reference>
<gene>
    <name evidence="5" type="ORF">HaLaN_01829</name>
</gene>
<dbReference type="InterPro" id="IPR019147">
    <property type="entry name" value="SWAP_N_domain"/>
</dbReference>
<dbReference type="GO" id="GO:0006397">
    <property type="term" value="P:mRNA processing"/>
    <property type="evidence" value="ECO:0007669"/>
    <property type="project" value="UniProtKB-KW"/>
</dbReference>
<dbReference type="EMBL" id="BLLF01000073">
    <property type="protein sequence ID" value="GFH07078.1"/>
    <property type="molecule type" value="Genomic_DNA"/>
</dbReference>
<evidence type="ECO:0000259" key="4">
    <source>
        <dbReference type="SMART" id="SM01141"/>
    </source>
</evidence>
<evidence type="ECO:0000256" key="3">
    <source>
        <dbReference type="SAM" id="MobiDB-lite"/>
    </source>
</evidence>
<organism evidence="5 6">
    <name type="scientific">Haematococcus lacustris</name>
    <name type="common">Green alga</name>
    <name type="synonym">Haematococcus pluvialis</name>
    <dbReference type="NCBI Taxonomy" id="44745"/>
    <lineage>
        <taxon>Eukaryota</taxon>
        <taxon>Viridiplantae</taxon>
        <taxon>Chlorophyta</taxon>
        <taxon>core chlorophytes</taxon>
        <taxon>Chlorophyceae</taxon>
        <taxon>CS clade</taxon>
        <taxon>Chlamydomonadales</taxon>
        <taxon>Haematococcaceae</taxon>
        <taxon>Haematococcus</taxon>
    </lineage>
</organism>
<feature type="non-terminal residue" evidence="5">
    <location>
        <position position="230"/>
    </location>
</feature>
<accession>A0A699YGP5</accession>
<sequence length="230" mass="25640">MADYYREARQAKRALKDTADNNKRAREKRRELGIERGEDLVEHPLNFLTIEGRGVKLYKNAEQHAAVERNEGLIPWNDDPENLIDRFDARSLLDFYRDPIATSVVRPKTSQEEKLHEARVIATAAFRVQSHQAAPADAPGLGMYSQVQAEAEEERVDVLAERFGRDWRDPVAMNAPSSHLVSRTVFITEFRSDDSGRPDLPGGSASASLGTLRSALGLAGPGSRQAAFDR</sequence>
<keyword evidence="6" id="KW-1185">Reference proteome</keyword>
<dbReference type="Pfam" id="PF09750">
    <property type="entry name" value="DRY_EERY"/>
    <property type="match status" value="1"/>
</dbReference>
<evidence type="ECO:0000256" key="1">
    <source>
        <dbReference type="ARBA" id="ARBA00022664"/>
    </source>
</evidence>
<dbReference type="PANTHER" id="PTHR13161:SF4">
    <property type="entry name" value="CLK4-ASSOCIATING SERINE_ARGININE RICH PROTEIN"/>
    <property type="match status" value="1"/>
</dbReference>
<dbReference type="Proteomes" id="UP000485058">
    <property type="component" value="Unassembled WGS sequence"/>
</dbReference>
<proteinExistence type="predicted"/>
<dbReference type="PANTHER" id="PTHR13161">
    <property type="entry name" value="SPLICING FACTOR SUPPRESSOR OF WHITE APRICOT"/>
    <property type="match status" value="1"/>
</dbReference>
<dbReference type="SMART" id="SM01141">
    <property type="entry name" value="DRY_EERY"/>
    <property type="match status" value="1"/>
</dbReference>
<evidence type="ECO:0000313" key="5">
    <source>
        <dbReference type="EMBL" id="GFH07078.1"/>
    </source>
</evidence>
<keyword evidence="1" id="KW-0507">mRNA processing</keyword>
<feature type="domain" description="Suppressor of white apricot N-terminal" evidence="4">
    <location>
        <begin position="46"/>
        <end position="155"/>
    </location>
</feature>
<dbReference type="InterPro" id="IPR040397">
    <property type="entry name" value="SWAP"/>
</dbReference>
<evidence type="ECO:0000256" key="2">
    <source>
        <dbReference type="ARBA" id="ARBA00023187"/>
    </source>
</evidence>